<accession>D4AJL4</accession>
<feature type="domain" description="Yeast cell wall synthesis Kre9/Knh1-like N-terminal" evidence="4">
    <location>
        <begin position="286"/>
        <end position="373"/>
    </location>
</feature>
<dbReference type="EMBL" id="ABSU01000001">
    <property type="protein sequence ID" value="EFE36937.1"/>
    <property type="molecule type" value="Genomic_DNA"/>
</dbReference>
<feature type="transmembrane region" description="Helical" evidence="3">
    <location>
        <begin position="118"/>
        <end position="138"/>
    </location>
</feature>
<evidence type="ECO:0000259" key="4">
    <source>
        <dbReference type="Pfam" id="PF10342"/>
    </source>
</evidence>
<evidence type="ECO:0000256" key="1">
    <source>
        <dbReference type="ARBA" id="ARBA00022729"/>
    </source>
</evidence>
<proteinExistence type="predicted"/>
<dbReference type="AlphaFoldDB" id="D4AJL4"/>
<dbReference type="eggNOG" id="ENOG502S56Q">
    <property type="taxonomic scope" value="Eukaryota"/>
</dbReference>
<gene>
    <name evidence="5" type="ORF">ARB_04464</name>
</gene>
<reference evidence="6" key="1">
    <citation type="journal article" date="2011" name="Genome Biol.">
        <title>Comparative and functional genomics provide insights into the pathogenicity of dermatophytic fungi.</title>
        <authorList>
            <person name="Burmester A."/>
            <person name="Shelest E."/>
            <person name="Gloeckner G."/>
            <person name="Heddergott C."/>
            <person name="Schindler S."/>
            <person name="Staib P."/>
            <person name="Heidel A."/>
            <person name="Felder M."/>
            <person name="Petzold A."/>
            <person name="Szafranski K."/>
            <person name="Feuermann M."/>
            <person name="Pedruzzi I."/>
            <person name="Priebe S."/>
            <person name="Groth M."/>
            <person name="Winkler R."/>
            <person name="Li W."/>
            <person name="Kniemeyer O."/>
            <person name="Schroeckh V."/>
            <person name="Hertweck C."/>
            <person name="Hube B."/>
            <person name="White T.C."/>
            <person name="Platzer M."/>
            <person name="Guthke R."/>
            <person name="Heitman J."/>
            <person name="Woestemeyer J."/>
            <person name="Zipfel P.F."/>
            <person name="Monod M."/>
            <person name="Brakhage A.A."/>
        </authorList>
    </citation>
    <scope>NUCLEOTIDE SEQUENCE [LARGE SCALE GENOMIC DNA]</scope>
    <source>
        <strain evidence="6">ATCC MYA-4681 / CBS 112371</strain>
    </source>
</reference>
<dbReference type="Proteomes" id="UP000008866">
    <property type="component" value="Unassembled WGS sequence"/>
</dbReference>
<dbReference type="HOGENOM" id="CLU_536317_0_0_1"/>
<dbReference type="PRINTS" id="PR01217">
    <property type="entry name" value="PRICHEXTENSN"/>
</dbReference>
<keyword evidence="3" id="KW-0472">Membrane</keyword>
<dbReference type="KEGG" id="abe:ARB_04464"/>
<organism evidence="5 6">
    <name type="scientific">Arthroderma benhamiae (strain ATCC MYA-4681 / CBS 112371)</name>
    <name type="common">Trichophyton mentagrophytes</name>
    <dbReference type="NCBI Taxonomy" id="663331"/>
    <lineage>
        <taxon>Eukaryota</taxon>
        <taxon>Fungi</taxon>
        <taxon>Dikarya</taxon>
        <taxon>Ascomycota</taxon>
        <taxon>Pezizomycotina</taxon>
        <taxon>Eurotiomycetes</taxon>
        <taxon>Eurotiomycetidae</taxon>
        <taxon>Onygenales</taxon>
        <taxon>Arthrodermataceae</taxon>
        <taxon>Trichophyton</taxon>
    </lineage>
</organism>
<feature type="transmembrane region" description="Helical" evidence="3">
    <location>
        <begin position="87"/>
        <end position="106"/>
    </location>
</feature>
<dbReference type="PANTHER" id="PTHR40633">
    <property type="entry name" value="MATRIX PROTEIN, PUTATIVE (AFU_ORTHOLOGUE AFUA_8G05410)-RELATED"/>
    <property type="match status" value="1"/>
</dbReference>
<dbReference type="Pfam" id="PF10342">
    <property type="entry name" value="Kre9_KNH"/>
    <property type="match status" value="1"/>
</dbReference>
<evidence type="ECO:0000313" key="6">
    <source>
        <dbReference type="Proteomes" id="UP000008866"/>
    </source>
</evidence>
<sequence length="508" mass="53653">MLLAADRDAQTLRLVASGQCIPGNNRMIRPFHATMESHPPSSSSAAAAHLSVSSWHKAWEPTRCWARRKPTAQSDQRPSDSLSPTPSLSFSLYLSLSIFFTLSISLSPSSSSSPLLSYYLLSTLCNLLCNLLSVIYVSSRHKQGKRRKERTSSKFMQGGSLPAKVAPLYARDQGPSSSSDWLFCLFLLRLYKNYAGVLALSLAFSPSPSPSLFSLFSLFLSSLSLLQVSQLNLYSDTNNNNYNYNITTKKQDKMKVTLVVAALAAAVSAVTPPNYSQPPSGNPIGTPGLHEKVPVGQPYTITWQATTESHVSIMLLHGCPKNCNPVQTLAENIPNSGSLSWTPKSDLTGDDSYGLMIVVEGTGQYQYSTNFGIENHSPKPQPPKSTTPVEKPTWTPQPSKPVTHIVETSSSTPVPSGGVITLTTSICPPSATTSTVPGVPQPTGSAPVPGTPHPTGGNPGPAPAPSGSGAPVPPPASTNTPPPFNNGAGRVGAGFGAALLVVAAAFAM</sequence>
<dbReference type="PANTHER" id="PTHR40633:SF1">
    <property type="entry name" value="GPI ANCHORED SERINE-THREONINE RICH PROTEIN (AFU_ORTHOLOGUE AFUA_1G03630)"/>
    <property type="match status" value="1"/>
</dbReference>
<dbReference type="InterPro" id="IPR036719">
    <property type="entry name" value="Neuro-gated_channel_TM_sf"/>
</dbReference>
<dbReference type="GO" id="GO:0016020">
    <property type="term" value="C:membrane"/>
    <property type="evidence" value="ECO:0007669"/>
    <property type="project" value="InterPro"/>
</dbReference>
<feature type="transmembrane region" description="Helical" evidence="3">
    <location>
        <begin position="256"/>
        <end position="275"/>
    </location>
</feature>
<dbReference type="RefSeq" id="XP_003017582.1">
    <property type="nucleotide sequence ID" value="XM_003017536.1"/>
</dbReference>
<dbReference type="InterPro" id="IPR038050">
    <property type="entry name" value="Neuro_actylchol_rec"/>
</dbReference>
<dbReference type="GeneID" id="9522427"/>
<evidence type="ECO:0000256" key="3">
    <source>
        <dbReference type="SAM" id="Phobius"/>
    </source>
</evidence>
<dbReference type="SUPFAM" id="SSF90112">
    <property type="entry name" value="Neurotransmitter-gated ion-channel transmembrane pore"/>
    <property type="match status" value="1"/>
</dbReference>
<evidence type="ECO:0000313" key="5">
    <source>
        <dbReference type="EMBL" id="EFE36937.1"/>
    </source>
</evidence>
<feature type="compositionally biased region" description="Pro residues" evidence="2">
    <location>
        <begin position="471"/>
        <end position="484"/>
    </location>
</feature>
<evidence type="ECO:0000256" key="2">
    <source>
        <dbReference type="SAM" id="MobiDB-lite"/>
    </source>
</evidence>
<keyword evidence="1" id="KW-0732">Signal</keyword>
<protein>
    <submittedName>
        <fullName evidence="5">Extracellular serine-threonine rich protein</fullName>
    </submittedName>
</protein>
<comment type="caution">
    <text evidence="5">The sequence shown here is derived from an EMBL/GenBank/DDBJ whole genome shotgun (WGS) entry which is preliminary data.</text>
</comment>
<feature type="region of interest" description="Disordered" evidence="2">
    <location>
        <begin position="369"/>
        <end position="485"/>
    </location>
</feature>
<keyword evidence="3" id="KW-1133">Transmembrane helix</keyword>
<keyword evidence="6" id="KW-1185">Reference proteome</keyword>
<keyword evidence="3" id="KW-0812">Transmembrane</keyword>
<feature type="transmembrane region" description="Helical" evidence="3">
    <location>
        <begin position="181"/>
        <end position="205"/>
    </location>
</feature>
<dbReference type="GO" id="GO:0006811">
    <property type="term" value="P:monoatomic ion transport"/>
    <property type="evidence" value="ECO:0007669"/>
    <property type="project" value="InterPro"/>
</dbReference>
<dbReference type="InterPro" id="IPR018466">
    <property type="entry name" value="Kre9/Knh1-like_N"/>
</dbReference>
<dbReference type="InterPro" id="IPR052982">
    <property type="entry name" value="SRP1/TIP1-like"/>
</dbReference>
<name>D4AJL4_ARTBC</name>
<feature type="compositionally biased region" description="Polar residues" evidence="2">
    <location>
        <begin position="421"/>
        <end position="436"/>
    </location>
</feature>
<dbReference type="Gene3D" id="1.20.58.390">
    <property type="entry name" value="Neurotransmitter-gated ion-channel transmembrane domain"/>
    <property type="match status" value="1"/>
</dbReference>
<feature type="transmembrane region" description="Helical" evidence="3">
    <location>
        <begin position="211"/>
        <end position="235"/>
    </location>
</feature>